<gene>
    <name evidence="2" type="ORF">RFI_04738</name>
</gene>
<dbReference type="GO" id="GO:0009982">
    <property type="term" value="F:pseudouridine synthase activity"/>
    <property type="evidence" value="ECO:0007669"/>
    <property type="project" value="InterPro"/>
</dbReference>
<evidence type="ECO:0000313" key="2">
    <source>
        <dbReference type="EMBL" id="ETO32385.1"/>
    </source>
</evidence>
<proteinExistence type="predicted"/>
<protein>
    <submittedName>
        <fullName evidence="2">Uncharacterized protein</fullName>
    </submittedName>
</protein>
<name>X6P1I1_RETFI</name>
<dbReference type="Gene3D" id="3.30.70.660">
    <property type="entry name" value="Pseudouridine synthase I, catalytic domain, C-terminal subdomain"/>
    <property type="match status" value="1"/>
</dbReference>
<reference evidence="2 3" key="1">
    <citation type="journal article" date="2013" name="Curr. Biol.">
        <title>The Genome of the Foraminiferan Reticulomyxa filosa.</title>
        <authorList>
            <person name="Glockner G."/>
            <person name="Hulsmann N."/>
            <person name="Schleicher M."/>
            <person name="Noegel A.A."/>
            <person name="Eichinger L."/>
            <person name="Gallinger C."/>
            <person name="Pawlowski J."/>
            <person name="Sierra R."/>
            <person name="Euteneuer U."/>
            <person name="Pillet L."/>
            <person name="Moustafa A."/>
            <person name="Platzer M."/>
            <person name="Groth M."/>
            <person name="Szafranski K."/>
            <person name="Schliwa M."/>
        </authorList>
    </citation>
    <scope>NUCLEOTIDE SEQUENCE [LARGE SCALE GENOMIC DNA]</scope>
</reference>
<evidence type="ECO:0000256" key="1">
    <source>
        <dbReference type="SAM" id="MobiDB-lite"/>
    </source>
</evidence>
<evidence type="ECO:0000313" key="3">
    <source>
        <dbReference type="Proteomes" id="UP000023152"/>
    </source>
</evidence>
<sequence>MAIPLAPPYGLYLLHAEFAPYNANCMRLGQHFNIVDYNACEGSIDNFIVEHIRPRFFEIELDQFAFLSWLHELKHRFEFETIQITEELIAKLKESGRKFIPVGAQKNMPVHQKSLNSHDSQTNEKKFKSFKKNMRHYKKKRNKHNDRNEEKH</sequence>
<dbReference type="GO" id="GO:0003723">
    <property type="term" value="F:RNA binding"/>
    <property type="evidence" value="ECO:0007669"/>
    <property type="project" value="InterPro"/>
</dbReference>
<keyword evidence="3" id="KW-1185">Reference proteome</keyword>
<feature type="compositionally biased region" description="Basic residues" evidence="1">
    <location>
        <begin position="128"/>
        <end position="144"/>
    </location>
</feature>
<dbReference type="EMBL" id="ASPP01004244">
    <property type="protein sequence ID" value="ETO32385.1"/>
    <property type="molecule type" value="Genomic_DNA"/>
</dbReference>
<dbReference type="Proteomes" id="UP000023152">
    <property type="component" value="Unassembled WGS sequence"/>
</dbReference>
<accession>X6P1I1</accession>
<feature type="region of interest" description="Disordered" evidence="1">
    <location>
        <begin position="108"/>
        <end position="152"/>
    </location>
</feature>
<comment type="caution">
    <text evidence="2">The sequence shown here is derived from an EMBL/GenBank/DDBJ whole genome shotgun (WGS) entry which is preliminary data.</text>
</comment>
<dbReference type="InterPro" id="IPR020095">
    <property type="entry name" value="PsdUridine_synth_TruA_C"/>
</dbReference>
<dbReference type="AlphaFoldDB" id="X6P1I1"/>
<organism evidence="2 3">
    <name type="scientific">Reticulomyxa filosa</name>
    <dbReference type="NCBI Taxonomy" id="46433"/>
    <lineage>
        <taxon>Eukaryota</taxon>
        <taxon>Sar</taxon>
        <taxon>Rhizaria</taxon>
        <taxon>Retaria</taxon>
        <taxon>Foraminifera</taxon>
        <taxon>Monothalamids</taxon>
        <taxon>Reticulomyxidae</taxon>
        <taxon>Reticulomyxa</taxon>
    </lineage>
</organism>